<dbReference type="InterPro" id="IPR014710">
    <property type="entry name" value="RmlC-like_jellyroll"/>
</dbReference>
<dbReference type="AlphaFoldDB" id="A0A2M6U6Z0"/>
<organism evidence="3 4">
    <name type="scientific">Bradyrhizobium nitroreducens</name>
    <dbReference type="NCBI Taxonomy" id="709803"/>
    <lineage>
        <taxon>Bacteria</taxon>
        <taxon>Pseudomonadati</taxon>
        <taxon>Pseudomonadota</taxon>
        <taxon>Alphaproteobacteria</taxon>
        <taxon>Hyphomicrobiales</taxon>
        <taxon>Nitrobacteraceae</taxon>
        <taxon>Bradyrhizobium</taxon>
    </lineage>
</organism>
<dbReference type="EMBL" id="LFJC01000003">
    <property type="protein sequence ID" value="PIT00354.1"/>
    <property type="molecule type" value="Genomic_DNA"/>
</dbReference>
<evidence type="ECO:0000313" key="4">
    <source>
        <dbReference type="Proteomes" id="UP000228930"/>
    </source>
</evidence>
<proteinExistence type="predicted"/>
<feature type="region of interest" description="Disordered" evidence="1">
    <location>
        <begin position="1"/>
        <end position="25"/>
    </location>
</feature>
<evidence type="ECO:0000259" key="2">
    <source>
        <dbReference type="Pfam" id="PF07883"/>
    </source>
</evidence>
<dbReference type="PANTHER" id="PTHR36156:SF2">
    <property type="entry name" value="CUPIN TYPE-2 DOMAIN-CONTAINING PROTEIN"/>
    <property type="match status" value="1"/>
</dbReference>
<dbReference type="Gene3D" id="2.60.120.10">
    <property type="entry name" value="Jelly Rolls"/>
    <property type="match status" value="1"/>
</dbReference>
<dbReference type="InterPro" id="IPR011051">
    <property type="entry name" value="RmlC_Cupin_sf"/>
</dbReference>
<protein>
    <recommendedName>
        <fullName evidence="2">Cupin type-2 domain-containing protein</fullName>
    </recommendedName>
</protein>
<reference evidence="3 4" key="1">
    <citation type="submission" date="2015-06" db="EMBL/GenBank/DDBJ databases">
        <title>Comparative genome analysis of nirS-carrying Bradyrhizobium sp. strains.</title>
        <authorList>
            <person name="Ishii S."/>
            <person name="Jang J."/>
            <person name="Nishizawa T."/>
            <person name="Senoo K."/>
        </authorList>
    </citation>
    <scope>NUCLEOTIDE SEQUENCE [LARGE SCALE GENOMIC DNA]</scope>
    <source>
        <strain evidence="3 4">TSA1</strain>
    </source>
</reference>
<keyword evidence="4" id="KW-1185">Reference proteome</keyword>
<accession>A0A2M6U6Z0</accession>
<dbReference type="Proteomes" id="UP000228930">
    <property type="component" value="Unassembled WGS sequence"/>
</dbReference>
<evidence type="ECO:0000313" key="3">
    <source>
        <dbReference type="EMBL" id="PIT00354.1"/>
    </source>
</evidence>
<dbReference type="CDD" id="cd02231">
    <property type="entry name" value="cupin_BLL6423-like"/>
    <property type="match status" value="1"/>
</dbReference>
<dbReference type="PANTHER" id="PTHR36156">
    <property type="entry name" value="SLR2101 PROTEIN"/>
    <property type="match status" value="1"/>
</dbReference>
<dbReference type="InterPro" id="IPR013096">
    <property type="entry name" value="Cupin_2"/>
</dbReference>
<name>A0A2M6U6Z0_9BRAD</name>
<evidence type="ECO:0000256" key="1">
    <source>
        <dbReference type="SAM" id="MobiDB-lite"/>
    </source>
</evidence>
<feature type="domain" description="Cupin type-2" evidence="2">
    <location>
        <begin position="116"/>
        <end position="173"/>
    </location>
</feature>
<dbReference type="Pfam" id="PF07883">
    <property type="entry name" value="Cupin_2"/>
    <property type="match status" value="1"/>
</dbReference>
<dbReference type="InterPro" id="IPR047142">
    <property type="entry name" value="OryJ/VirC-like"/>
</dbReference>
<dbReference type="SUPFAM" id="SSF51182">
    <property type="entry name" value="RmlC-like cupins"/>
    <property type="match status" value="1"/>
</dbReference>
<sequence length="180" mass="19041">MTVRRVVTGKNASGKSVVVSDGPSPREMALKHTPGFVSAPIWMSEATPSLSAVANDPMSKAGASLLPTAGGSTFMIVTFPPDSVMMSPDFDPAKAGPEHLVATPGIAETFEMENPGMHTTPTVDYAVVLDGEIWLELDDGETVNLKPRDTIVQQAARHGWRNKGSKPATLAFVLLGAEVR</sequence>
<dbReference type="RefSeq" id="WP_100175574.1">
    <property type="nucleotide sequence ID" value="NZ_LFJC01000003.1"/>
</dbReference>
<gene>
    <name evidence="3" type="ORF">TSA1_05975</name>
</gene>
<comment type="caution">
    <text evidence="3">The sequence shown here is derived from an EMBL/GenBank/DDBJ whole genome shotgun (WGS) entry which is preliminary data.</text>
</comment>